<dbReference type="InParanoid" id="A0A084QBJ3"/>
<dbReference type="EMBL" id="KL660859">
    <property type="protein sequence ID" value="KFA61328.1"/>
    <property type="molecule type" value="Genomic_DNA"/>
</dbReference>
<feature type="compositionally biased region" description="Polar residues" evidence="1">
    <location>
        <begin position="121"/>
        <end position="132"/>
    </location>
</feature>
<name>A0A084QBJ3_STAC4</name>
<accession>A0A084QBJ3</accession>
<proteinExistence type="predicted"/>
<gene>
    <name evidence="2" type="ORF">S40285_10357</name>
</gene>
<dbReference type="HOGENOM" id="CLU_1714501_0_0_1"/>
<evidence type="ECO:0000313" key="3">
    <source>
        <dbReference type="Proteomes" id="UP000028524"/>
    </source>
</evidence>
<organism evidence="2 3">
    <name type="scientific">Stachybotrys chlorohalonatus (strain IBT 40285)</name>
    <dbReference type="NCBI Taxonomy" id="1283841"/>
    <lineage>
        <taxon>Eukaryota</taxon>
        <taxon>Fungi</taxon>
        <taxon>Dikarya</taxon>
        <taxon>Ascomycota</taxon>
        <taxon>Pezizomycotina</taxon>
        <taxon>Sordariomycetes</taxon>
        <taxon>Hypocreomycetidae</taxon>
        <taxon>Hypocreales</taxon>
        <taxon>Stachybotryaceae</taxon>
        <taxon>Stachybotrys</taxon>
    </lineage>
</organism>
<sequence>MQAHCASLASRTVDGSSYFHFVAFARAHADVPGSAASLLCSRPKTQYVSWFEAQAKQHDDALPSPGSRELGTKRLCLMPSNSTEASTPKPPRNPVKRRWIWLAPKVQTSKPEPPQVAGSGLTYSHARQTRLTKAQGRPATAALASRVPGARPI</sequence>
<protein>
    <submittedName>
        <fullName evidence="2">Uncharacterized protein</fullName>
    </submittedName>
</protein>
<keyword evidence="3" id="KW-1185">Reference proteome</keyword>
<reference evidence="2 3" key="1">
    <citation type="journal article" date="2014" name="BMC Genomics">
        <title>Comparative genome sequencing reveals chemotype-specific gene clusters in the toxigenic black mold Stachybotrys.</title>
        <authorList>
            <person name="Semeiks J."/>
            <person name="Borek D."/>
            <person name="Otwinowski Z."/>
            <person name="Grishin N.V."/>
        </authorList>
    </citation>
    <scope>NUCLEOTIDE SEQUENCE [LARGE SCALE GENOMIC DNA]</scope>
    <source>
        <strain evidence="2 3">IBT 40285</strain>
    </source>
</reference>
<feature type="region of interest" description="Disordered" evidence="1">
    <location>
        <begin position="106"/>
        <end position="153"/>
    </location>
</feature>
<evidence type="ECO:0000313" key="2">
    <source>
        <dbReference type="EMBL" id="KFA61328.1"/>
    </source>
</evidence>
<dbReference type="Proteomes" id="UP000028524">
    <property type="component" value="Unassembled WGS sequence"/>
</dbReference>
<dbReference type="AlphaFoldDB" id="A0A084QBJ3"/>
<evidence type="ECO:0000256" key="1">
    <source>
        <dbReference type="SAM" id="MobiDB-lite"/>
    </source>
</evidence>